<gene>
    <name evidence="8" type="ORF">RF11_09472</name>
</gene>
<proteinExistence type="predicted"/>
<evidence type="ECO:0000256" key="6">
    <source>
        <dbReference type="SAM" id="Phobius"/>
    </source>
</evidence>
<dbReference type="GO" id="GO:0016020">
    <property type="term" value="C:membrane"/>
    <property type="evidence" value="ECO:0007669"/>
    <property type="project" value="UniProtKB-SubCell"/>
</dbReference>
<evidence type="ECO:0000256" key="3">
    <source>
        <dbReference type="ARBA" id="ARBA00022692"/>
    </source>
</evidence>
<evidence type="ECO:0000313" key="8">
    <source>
        <dbReference type="EMBL" id="KII60586.1"/>
    </source>
</evidence>
<evidence type="ECO:0000259" key="7">
    <source>
        <dbReference type="PROSITE" id="PS50192"/>
    </source>
</evidence>
<reference evidence="8 9" key="1">
    <citation type="journal article" date="2014" name="Genome Biol. Evol.">
        <title>The genome of the myxosporean Thelohanellus kitauei shows adaptations to nutrient acquisition within its fish host.</title>
        <authorList>
            <person name="Yang Y."/>
            <person name="Xiong J."/>
            <person name="Zhou Z."/>
            <person name="Huo F."/>
            <person name="Miao W."/>
            <person name="Ran C."/>
            <person name="Liu Y."/>
            <person name="Zhang J."/>
            <person name="Feng J."/>
            <person name="Wang M."/>
            <person name="Wang M."/>
            <person name="Wang L."/>
            <person name="Yao B."/>
        </authorList>
    </citation>
    <scope>NUCLEOTIDE SEQUENCE [LARGE SCALE GENOMIC DNA]</scope>
    <source>
        <strain evidence="8">Wuqing</strain>
    </source>
</reference>
<name>A0A0C2MFW0_THEKT</name>
<keyword evidence="9" id="KW-1185">Reference proteome</keyword>
<evidence type="ECO:0000256" key="5">
    <source>
        <dbReference type="ARBA" id="ARBA00023136"/>
    </source>
</evidence>
<comment type="caution">
    <text evidence="8">The sequence shown here is derived from an EMBL/GenBank/DDBJ whole genome shotgun (WGS) entry which is preliminary data.</text>
</comment>
<dbReference type="InterPro" id="IPR000727">
    <property type="entry name" value="T_SNARE_dom"/>
</dbReference>
<dbReference type="PROSITE" id="PS50192">
    <property type="entry name" value="T_SNARE"/>
    <property type="match status" value="1"/>
</dbReference>
<evidence type="ECO:0000256" key="2">
    <source>
        <dbReference type="ARBA" id="ARBA00022448"/>
    </source>
</evidence>
<keyword evidence="4 6" id="KW-1133">Transmembrane helix</keyword>
<accession>A0A0C2MFW0</accession>
<dbReference type="AlphaFoldDB" id="A0A0C2MFW0"/>
<dbReference type="EMBL" id="JWZT01005561">
    <property type="protein sequence ID" value="KII60586.1"/>
    <property type="molecule type" value="Genomic_DNA"/>
</dbReference>
<keyword evidence="2" id="KW-0813">Transport</keyword>
<evidence type="ECO:0000256" key="4">
    <source>
        <dbReference type="ARBA" id="ARBA00022989"/>
    </source>
</evidence>
<protein>
    <recommendedName>
        <fullName evidence="7">t-SNARE coiled-coil homology domain-containing protein</fullName>
    </recommendedName>
</protein>
<keyword evidence="3 6" id="KW-0812">Transmembrane</keyword>
<feature type="domain" description="T-SNARE coiled-coil homology" evidence="7">
    <location>
        <begin position="124"/>
        <end position="186"/>
    </location>
</feature>
<dbReference type="Proteomes" id="UP000031668">
    <property type="component" value="Unassembled WGS sequence"/>
</dbReference>
<evidence type="ECO:0000313" key="9">
    <source>
        <dbReference type="Proteomes" id="UP000031668"/>
    </source>
</evidence>
<dbReference type="SUPFAM" id="SSF58038">
    <property type="entry name" value="SNARE fusion complex"/>
    <property type="match status" value="1"/>
</dbReference>
<comment type="subcellular location">
    <subcellularLocation>
        <location evidence="1">Membrane</location>
        <topology evidence="1">Single-pass membrane protein</topology>
    </subcellularLocation>
</comment>
<sequence length="215" mass="23304">MSISSAQWGASYNSLVAEYTFLEDVVREAVANRLDKPGLSNASVELVKFSDSLGQLKNQLIKVEGTMKKSEYEENKSLLAGLLEKEAKLKLLISKAQSQNAGLPQREFGPAKDLSPSEIKQQQLKAIEYQDKGIDNLLSAIKSQKNMALGIGNEIESQNRLLDTITDKVGGTHAKVHGHTGLVSNVIKTSGKTIYYVIIALLIIGIIAVVASPKP</sequence>
<dbReference type="GO" id="GO:0005794">
    <property type="term" value="C:Golgi apparatus"/>
    <property type="evidence" value="ECO:0007669"/>
    <property type="project" value="UniProtKB-ARBA"/>
</dbReference>
<feature type="transmembrane region" description="Helical" evidence="6">
    <location>
        <begin position="193"/>
        <end position="211"/>
    </location>
</feature>
<keyword evidence="5 6" id="KW-0472">Membrane</keyword>
<dbReference type="PANTHER" id="PTHR12791">
    <property type="entry name" value="GOLGI SNARE BET1-RELATED"/>
    <property type="match status" value="1"/>
</dbReference>
<organism evidence="8 9">
    <name type="scientific">Thelohanellus kitauei</name>
    <name type="common">Myxosporean</name>
    <dbReference type="NCBI Taxonomy" id="669202"/>
    <lineage>
        <taxon>Eukaryota</taxon>
        <taxon>Metazoa</taxon>
        <taxon>Cnidaria</taxon>
        <taxon>Myxozoa</taxon>
        <taxon>Myxosporea</taxon>
        <taxon>Bivalvulida</taxon>
        <taxon>Platysporina</taxon>
        <taxon>Myxobolidae</taxon>
        <taxon>Thelohanellus</taxon>
    </lineage>
</organism>
<dbReference type="SMART" id="SM00397">
    <property type="entry name" value="t_SNARE"/>
    <property type="match status" value="1"/>
</dbReference>
<evidence type="ECO:0000256" key="1">
    <source>
        <dbReference type="ARBA" id="ARBA00004167"/>
    </source>
</evidence>
<dbReference type="OrthoDB" id="428895at2759"/>
<dbReference type="Gene3D" id="1.20.5.110">
    <property type="match status" value="1"/>
</dbReference>